<organism evidence="1">
    <name type="scientific">Lepeophtheirus salmonis</name>
    <name type="common">Salmon louse</name>
    <name type="synonym">Caligus salmonis</name>
    <dbReference type="NCBI Taxonomy" id="72036"/>
    <lineage>
        <taxon>Eukaryota</taxon>
        <taxon>Metazoa</taxon>
        <taxon>Ecdysozoa</taxon>
        <taxon>Arthropoda</taxon>
        <taxon>Crustacea</taxon>
        <taxon>Multicrustacea</taxon>
        <taxon>Hexanauplia</taxon>
        <taxon>Copepoda</taxon>
        <taxon>Siphonostomatoida</taxon>
        <taxon>Caligidae</taxon>
        <taxon>Lepeophtheirus</taxon>
    </lineage>
</organism>
<evidence type="ECO:0000313" key="1">
    <source>
        <dbReference type="EMBL" id="CDW45158.1"/>
    </source>
</evidence>
<accession>A0A0K2V3N5</accession>
<dbReference type="EMBL" id="HACA01027797">
    <property type="protein sequence ID" value="CDW45158.1"/>
    <property type="molecule type" value="Transcribed_RNA"/>
</dbReference>
<dbReference type="AlphaFoldDB" id="A0A0K2V3N5"/>
<reference evidence="1" key="1">
    <citation type="submission" date="2014-05" db="EMBL/GenBank/DDBJ databases">
        <authorList>
            <person name="Chronopoulou M."/>
        </authorList>
    </citation>
    <scope>NUCLEOTIDE SEQUENCE</scope>
    <source>
        <tissue evidence="1">Whole organism</tissue>
    </source>
</reference>
<name>A0A0K2V3N5_LEPSM</name>
<sequence>MPQVISINTQAEINFVPNRFDLILKVN</sequence>
<proteinExistence type="predicted"/>
<protein>
    <submittedName>
        <fullName evidence="1">Uncharacterized protein</fullName>
    </submittedName>
</protein>